<comment type="caution">
    <text evidence="2">The sequence shown here is derived from an EMBL/GenBank/DDBJ whole genome shotgun (WGS) entry which is preliminary data.</text>
</comment>
<dbReference type="EMBL" id="JADBEC010000001">
    <property type="protein sequence ID" value="MBE1505310.1"/>
    <property type="molecule type" value="Genomic_DNA"/>
</dbReference>
<dbReference type="RefSeq" id="WP_192729189.1">
    <property type="nucleotide sequence ID" value="NZ_BAAAVL010000006.1"/>
</dbReference>
<evidence type="ECO:0000313" key="3">
    <source>
        <dbReference type="Proteomes" id="UP000620262"/>
    </source>
</evidence>
<sequence>MEKTTENDGMAVSGMDTTPKLHGIKGGNPDASQKLNCAINKQNDKVQCNFMSPFWLIWQSSVAN</sequence>
<protein>
    <submittedName>
        <fullName evidence="2">Uncharacterized protein</fullName>
    </submittedName>
</protein>
<accession>A0ABR9IQ62</accession>
<gene>
    <name evidence="2" type="ORF">H4W29_002491</name>
</gene>
<proteinExistence type="predicted"/>
<evidence type="ECO:0000256" key="1">
    <source>
        <dbReference type="SAM" id="MobiDB-lite"/>
    </source>
</evidence>
<keyword evidence="3" id="KW-1185">Reference proteome</keyword>
<reference evidence="2 3" key="1">
    <citation type="submission" date="2020-10" db="EMBL/GenBank/DDBJ databases">
        <title>Sequencing the genomes of 1000 actinobacteria strains.</title>
        <authorList>
            <person name="Klenk H.-P."/>
        </authorList>
    </citation>
    <scope>NUCLEOTIDE SEQUENCE [LARGE SCALE GENOMIC DNA]</scope>
    <source>
        <strain evidence="2 3">DSM 7307</strain>
    </source>
</reference>
<dbReference type="Proteomes" id="UP000620262">
    <property type="component" value="Unassembled WGS sequence"/>
</dbReference>
<evidence type="ECO:0000313" key="2">
    <source>
        <dbReference type="EMBL" id="MBE1505310.1"/>
    </source>
</evidence>
<feature type="region of interest" description="Disordered" evidence="1">
    <location>
        <begin position="1"/>
        <end position="28"/>
    </location>
</feature>
<organism evidence="2 3">
    <name type="scientific">Rhizobium viscosum</name>
    <name type="common">Arthrobacter viscosus</name>
    <dbReference type="NCBI Taxonomy" id="1673"/>
    <lineage>
        <taxon>Bacteria</taxon>
        <taxon>Pseudomonadati</taxon>
        <taxon>Pseudomonadota</taxon>
        <taxon>Alphaproteobacteria</taxon>
        <taxon>Hyphomicrobiales</taxon>
        <taxon>Rhizobiaceae</taxon>
        <taxon>Rhizobium/Agrobacterium group</taxon>
        <taxon>Rhizobium</taxon>
    </lineage>
</organism>
<name>A0ABR9IQ62_RHIVS</name>